<dbReference type="InterPro" id="IPR036365">
    <property type="entry name" value="PGBD-like_sf"/>
</dbReference>
<sequence>MRSHLNRRLGLVGLAGIVLVAFGFTAGLALAVPPAVPPSLAKDRNESSKFVLVRHELKDSQDVQLNVKTGSQALLSVPGSGMVTALNCSMGQQLNAWESNISIDGGPVLNLSTSTPLWRDLRIGDAGADVEAIQTELRRLGYSVTADGVLGESTIRIVNERLEELGATATDPTLLSRSRIMWLPAPSVIAASCAAALGAPIAAGQPVADLQPPVTAVAVVNMPMDLLPGNRVVAIDDVRFVVDEAGQISSGDDLVRFASLPVYLASNGPAAGVGASSTNGVSGSPTALPGGMSAQLELAEAIEAWAVPPGSLYSIRGNRACVSENGRGVKVTVAGSELGKSYVTFELPRQAPASVDVEPAQKLTC</sequence>
<keyword evidence="2" id="KW-1185">Reference proteome</keyword>
<evidence type="ECO:0000313" key="1">
    <source>
        <dbReference type="EMBL" id="TFC48918.1"/>
    </source>
</evidence>
<proteinExistence type="predicted"/>
<evidence type="ECO:0000313" key="2">
    <source>
        <dbReference type="Proteomes" id="UP000297403"/>
    </source>
</evidence>
<protein>
    <submittedName>
        <fullName evidence="1">Peptidoglycan-binding protein</fullName>
    </submittedName>
</protein>
<dbReference type="Gene3D" id="1.10.101.10">
    <property type="entry name" value="PGBD-like superfamily/PGBD"/>
    <property type="match status" value="1"/>
</dbReference>
<dbReference type="RefSeq" id="WP_134451228.1">
    <property type="nucleotide sequence ID" value="NZ_SOFY01000031.1"/>
</dbReference>
<reference evidence="1 2" key="1">
    <citation type="submission" date="2019-03" db="EMBL/GenBank/DDBJ databases">
        <title>Genomics of glacier-inhabiting Cryobacterium strains.</title>
        <authorList>
            <person name="Liu Q."/>
            <person name="Xin Y.-H."/>
        </authorList>
    </citation>
    <scope>NUCLEOTIDE SEQUENCE [LARGE SCALE GENOMIC DNA]</scope>
    <source>
        <strain evidence="2">TMT1-22</strain>
    </source>
</reference>
<gene>
    <name evidence="1" type="ORF">E3O49_06830</name>
</gene>
<dbReference type="InterPro" id="IPR036366">
    <property type="entry name" value="PGBDSf"/>
</dbReference>
<dbReference type="SUPFAM" id="SSF47090">
    <property type="entry name" value="PGBD-like"/>
    <property type="match status" value="1"/>
</dbReference>
<name>A0AAQ2HG81_9MICO</name>
<organism evidence="1 2">
    <name type="scientific">Cryobacterium shii</name>
    <dbReference type="NCBI Taxonomy" id="1259235"/>
    <lineage>
        <taxon>Bacteria</taxon>
        <taxon>Bacillati</taxon>
        <taxon>Actinomycetota</taxon>
        <taxon>Actinomycetes</taxon>
        <taxon>Micrococcales</taxon>
        <taxon>Microbacteriaceae</taxon>
        <taxon>Cryobacterium</taxon>
    </lineage>
</organism>
<dbReference type="AlphaFoldDB" id="A0AAQ2HG81"/>
<dbReference type="Proteomes" id="UP000297403">
    <property type="component" value="Unassembled WGS sequence"/>
</dbReference>
<dbReference type="EMBL" id="SOFY01000031">
    <property type="protein sequence ID" value="TFC48918.1"/>
    <property type="molecule type" value="Genomic_DNA"/>
</dbReference>
<accession>A0AAQ2HG81</accession>
<comment type="caution">
    <text evidence="1">The sequence shown here is derived from an EMBL/GenBank/DDBJ whole genome shotgun (WGS) entry which is preliminary data.</text>
</comment>